<dbReference type="KEGG" id="sedi:EBB79_17250"/>
<dbReference type="RefSeq" id="WP_127749994.1">
    <property type="nucleotide sequence ID" value="NZ_CP033219.1"/>
</dbReference>
<proteinExistence type="predicted"/>
<accession>A0A3T0N644</accession>
<feature type="chain" id="PRO_5019188442" evidence="1">
    <location>
        <begin position="18"/>
        <end position="192"/>
    </location>
</feature>
<feature type="signal peptide" evidence="1">
    <location>
        <begin position="1"/>
        <end position="17"/>
    </location>
</feature>
<organism evidence="2 3">
    <name type="scientific">Parasedimentitalea marina</name>
    <dbReference type="NCBI Taxonomy" id="2483033"/>
    <lineage>
        <taxon>Bacteria</taxon>
        <taxon>Pseudomonadati</taxon>
        <taxon>Pseudomonadota</taxon>
        <taxon>Alphaproteobacteria</taxon>
        <taxon>Rhodobacterales</taxon>
        <taxon>Paracoccaceae</taxon>
        <taxon>Parasedimentitalea</taxon>
    </lineage>
</organism>
<dbReference type="AlphaFoldDB" id="A0A3T0N644"/>
<dbReference type="OrthoDB" id="195732at2"/>
<evidence type="ECO:0000313" key="3">
    <source>
        <dbReference type="Proteomes" id="UP000283063"/>
    </source>
</evidence>
<dbReference type="EMBL" id="CP033219">
    <property type="protein sequence ID" value="AZV79439.1"/>
    <property type="molecule type" value="Genomic_DNA"/>
</dbReference>
<dbReference type="Proteomes" id="UP000283063">
    <property type="component" value="Chromosome"/>
</dbReference>
<keyword evidence="3" id="KW-1185">Reference proteome</keyword>
<keyword evidence="1" id="KW-0732">Signal</keyword>
<evidence type="ECO:0000256" key="1">
    <source>
        <dbReference type="SAM" id="SignalP"/>
    </source>
</evidence>
<protein>
    <submittedName>
        <fullName evidence="2">Uncharacterized protein</fullName>
    </submittedName>
</protein>
<reference evidence="2 3" key="1">
    <citation type="submission" date="2018-10" db="EMBL/GenBank/DDBJ databases">
        <title>Parasedimentitalea marina sp. nov., a psychrophilic bacterium isolated from deep seawater of the New Britain Trench.</title>
        <authorList>
            <person name="Cao J."/>
        </authorList>
    </citation>
    <scope>NUCLEOTIDE SEQUENCE [LARGE SCALE GENOMIC DNA]</scope>
    <source>
        <strain evidence="2 3">W43</strain>
    </source>
</reference>
<sequence length="192" mass="20280">MKLTTLAVLAAMAPAFATTVSANEYAPAMSAYLENEVRSWAHSPILVDAINAQNELTSGYDQGMIDQLDLAWRAEIGTPTTPTITPVIVSAAADFLRGQVEASGGRVTEIFIMDAHGLNVAASGMTSDMWQGDEAKHSQTYSVGPDAVHFGDVELDESTQSYQGQISLTITDPKTGQAIGAMTIGVDAETLI</sequence>
<name>A0A3T0N644_9RHOB</name>
<evidence type="ECO:0000313" key="2">
    <source>
        <dbReference type="EMBL" id="AZV79439.1"/>
    </source>
</evidence>
<gene>
    <name evidence="2" type="ORF">EBB79_17250</name>
</gene>